<reference evidence="4" key="1">
    <citation type="submission" date="2017-02" db="UniProtKB">
        <authorList>
            <consortium name="WormBaseParasite"/>
        </authorList>
    </citation>
    <scope>IDENTIFICATION</scope>
</reference>
<accession>A0A0M3JUG8</accession>
<keyword evidence="1" id="KW-0732">Signal</keyword>
<evidence type="ECO:0000313" key="3">
    <source>
        <dbReference type="Proteomes" id="UP000267096"/>
    </source>
</evidence>
<dbReference type="OrthoDB" id="6496929at2759"/>
<proteinExistence type="predicted"/>
<protein>
    <submittedName>
        <fullName evidence="4">Secreted protein</fullName>
    </submittedName>
</protein>
<dbReference type="EMBL" id="UYRR01031056">
    <property type="protein sequence ID" value="VDK44754.1"/>
    <property type="molecule type" value="Genomic_DNA"/>
</dbReference>
<evidence type="ECO:0000313" key="4">
    <source>
        <dbReference type="WBParaSite" id="ASIM_0001182101-mRNA-1"/>
    </source>
</evidence>
<reference evidence="2 3" key="2">
    <citation type="submission" date="2018-11" db="EMBL/GenBank/DDBJ databases">
        <authorList>
            <consortium name="Pathogen Informatics"/>
        </authorList>
    </citation>
    <scope>NUCLEOTIDE SEQUENCE [LARGE SCALE GENOMIC DNA]</scope>
</reference>
<name>A0A0M3JUG8_ANISI</name>
<evidence type="ECO:0000313" key="2">
    <source>
        <dbReference type="EMBL" id="VDK44754.1"/>
    </source>
</evidence>
<keyword evidence="3" id="KW-1185">Reference proteome</keyword>
<evidence type="ECO:0000256" key="1">
    <source>
        <dbReference type="SAM" id="SignalP"/>
    </source>
</evidence>
<dbReference type="WBParaSite" id="ASIM_0001182101-mRNA-1">
    <property type="protein sequence ID" value="ASIM_0001182101-mRNA-1"/>
    <property type="gene ID" value="ASIM_0001182101"/>
</dbReference>
<sequence length="68" mass="7414">MLLHSALSLMLVEGVLALECFQCDSLSDARCAHEYAPTFRQPCPSLTLGDFSNKNAIACRKVEQTNPG</sequence>
<gene>
    <name evidence="2" type="ORF">ASIM_LOCUS11287</name>
</gene>
<feature type="chain" id="PRO_5043120997" evidence="1">
    <location>
        <begin position="18"/>
        <end position="68"/>
    </location>
</feature>
<organism evidence="4">
    <name type="scientific">Anisakis simplex</name>
    <name type="common">Herring worm</name>
    <dbReference type="NCBI Taxonomy" id="6269"/>
    <lineage>
        <taxon>Eukaryota</taxon>
        <taxon>Metazoa</taxon>
        <taxon>Ecdysozoa</taxon>
        <taxon>Nematoda</taxon>
        <taxon>Chromadorea</taxon>
        <taxon>Rhabditida</taxon>
        <taxon>Spirurina</taxon>
        <taxon>Ascaridomorpha</taxon>
        <taxon>Ascaridoidea</taxon>
        <taxon>Anisakidae</taxon>
        <taxon>Anisakis</taxon>
        <taxon>Anisakis simplex complex</taxon>
    </lineage>
</organism>
<dbReference type="Proteomes" id="UP000267096">
    <property type="component" value="Unassembled WGS sequence"/>
</dbReference>
<feature type="signal peptide" evidence="1">
    <location>
        <begin position="1"/>
        <end position="17"/>
    </location>
</feature>
<dbReference type="AlphaFoldDB" id="A0A0M3JUG8"/>